<evidence type="ECO:0000256" key="2">
    <source>
        <dbReference type="SAM" id="MobiDB-lite"/>
    </source>
</evidence>
<keyword evidence="1" id="KW-0175">Coiled coil</keyword>
<protein>
    <submittedName>
        <fullName evidence="3">Uncharacterized protein</fullName>
    </submittedName>
</protein>
<feature type="compositionally biased region" description="Low complexity" evidence="2">
    <location>
        <begin position="125"/>
        <end position="146"/>
    </location>
</feature>
<proteinExistence type="predicted"/>
<keyword evidence="4" id="KW-1185">Reference proteome</keyword>
<feature type="compositionally biased region" description="Basic and acidic residues" evidence="2">
    <location>
        <begin position="1"/>
        <end position="25"/>
    </location>
</feature>
<dbReference type="OrthoDB" id="267779at2759"/>
<feature type="region of interest" description="Disordered" evidence="2">
    <location>
        <begin position="757"/>
        <end position="834"/>
    </location>
</feature>
<comment type="caution">
    <text evidence="3">The sequence shown here is derived from an EMBL/GenBank/DDBJ whole genome shotgun (WGS) entry which is preliminary data.</text>
</comment>
<dbReference type="Proteomes" id="UP000419144">
    <property type="component" value="Unassembled WGS sequence"/>
</dbReference>
<feature type="compositionally biased region" description="Polar residues" evidence="2">
    <location>
        <begin position="293"/>
        <end position="304"/>
    </location>
</feature>
<dbReference type="VEuPathDB" id="TriTrypDB:LtaPh_1508400"/>
<name>A0A640KCI0_LEITA</name>
<organism evidence="3 4">
    <name type="scientific">Leishmania tarentolae</name>
    <name type="common">Sauroleishmania tarentolae</name>
    <dbReference type="NCBI Taxonomy" id="5689"/>
    <lineage>
        <taxon>Eukaryota</taxon>
        <taxon>Discoba</taxon>
        <taxon>Euglenozoa</taxon>
        <taxon>Kinetoplastea</taxon>
        <taxon>Metakinetoplastina</taxon>
        <taxon>Trypanosomatida</taxon>
        <taxon>Trypanosomatidae</taxon>
        <taxon>Leishmaniinae</taxon>
        <taxon>Leishmania</taxon>
        <taxon>lizard Leishmania</taxon>
    </lineage>
</organism>
<dbReference type="EMBL" id="BLBS01000019">
    <property type="protein sequence ID" value="GET87273.1"/>
    <property type="molecule type" value="Genomic_DNA"/>
</dbReference>
<feature type="compositionally biased region" description="Low complexity" evidence="2">
    <location>
        <begin position="55"/>
        <end position="83"/>
    </location>
</feature>
<accession>A0A640KCI0</accession>
<reference evidence="3" key="1">
    <citation type="submission" date="2019-11" db="EMBL/GenBank/DDBJ databases">
        <title>Leishmania tarentolae CDS.</title>
        <authorList>
            <person name="Goto Y."/>
            <person name="Yamagishi J."/>
        </authorList>
    </citation>
    <scope>NUCLEOTIDE SEQUENCE [LARGE SCALE GENOMIC DNA]</scope>
    <source>
        <strain evidence="3">Parrot Tar II</strain>
    </source>
</reference>
<feature type="compositionally biased region" description="Low complexity" evidence="2">
    <location>
        <begin position="305"/>
        <end position="314"/>
    </location>
</feature>
<evidence type="ECO:0000313" key="4">
    <source>
        <dbReference type="Proteomes" id="UP000419144"/>
    </source>
</evidence>
<evidence type="ECO:0000256" key="1">
    <source>
        <dbReference type="SAM" id="Coils"/>
    </source>
</evidence>
<evidence type="ECO:0000313" key="3">
    <source>
        <dbReference type="EMBL" id="GET87273.1"/>
    </source>
</evidence>
<sequence>MWGRRDCRPRWRSHARDAVYAKDAEKEDEPVEEPPQPGDSLTHASVFLGTVSRKPSSITVPSPSVTSMPKTASAASSSASAASPADDANGLSSHRSLRPPLVVCEGEGEAGSPAAHHCSRHATRARPPLTPTSSRSSNHSSHTASAHLDAQQLQPLDQGNNDATVPVTHWRAASALTSVPTGLGPDSAALGARHCSADQEHHHTITMSNSAVLEHYHVLDLEEQLQYWRQRALQVEDRALLRERALQARWEAEFDAAQASSETLIRKLLGKVRRLPTQVTVRKCAVQQREGQDPQSRSRNASMDSTSTTSSLSTPGNSGHHAPERQQLRHRPHRSSQRLQNEHHPRPLTEASHHGDNACEGMHGVPRGSGTSSVTCQRRPVSQLADENASLLESPAGLQREQQNSGRSRSAAYAAEDCATYHEKPNVTLQAHLRNLFRVVLGCLSRSSELRECRAVLCRKFSDDSQAADDDDSEEPQTAPVVEALLDALSELQTNEAPSSSSLGQSLLVLQNSLEHLDMVLRTCVDDIVFASSAITSASSATYVRHQQRQPLQGENCNADLEVQLRQARAALFHEQHCRATVQSSLDAAMRDMQNLAQAHQDTVLQLKVEARAAVEEAQQAYHAALERTRVALERDVVAATRQASAAQNQSMMRTQQEVHWQTRLSALEKERDSYARECSLLKSQLELLRQTISTVAAERAGHQRESVDKALRSVMSRDGVEGNATAATASALMVPQIGTSSPGPHVMWTDDQMTRRTATGEPSGLASLSSVCRSPRRSLSYSPSPGTEKVLKRAPSARADATPRTHSAQRRRCASTAESSAPPLPSASPSLPMNVVQPSVLAMPEDYEDTEVSALAQRPYGSNRSAERGKAGVTVDGKALESAHFSPWLGSLRQCAPTVIDAASVSTPLVTMRKWEEKFKALLSSA</sequence>
<gene>
    <name evidence="3" type="ORF">LtaPh_1508400</name>
</gene>
<feature type="compositionally biased region" description="Basic and acidic residues" evidence="2">
    <location>
        <begin position="340"/>
        <end position="357"/>
    </location>
</feature>
<feature type="coiled-coil region" evidence="1">
    <location>
        <begin position="608"/>
        <end position="685"/>
    </location>
</feature>
<feature type="region of interest" description="Disordered" evidence="2">
    <location>
        <begin position="1"/>
        <end position="146"/>
    </location>
</feature>
<dbReference type="AlphaFoldDB" id="A0A640KCI0"/>
<feature type="region of interest" description="Disordered" evidence="2">
    <location>
        <begin position="283"/>
        <end position="376"/>
    </location>
</feature>